<evidence type="ECO:0000256" key="2">
    <source>
        <dbReference type="ARBA" id="ARBA00022801"/>
    </source>
</evidence>
<protein>
    <submittedName>
        <fullName evidence="5">AAAD deacetylase</fullName>
    </submittedName>
</protein>
<accession>A0A7K5STL2</accession>
<dbReference type="EMBL" id="VZRH01002128">
    <property type="protein sequence ID" value="NWT94518.1"/>
    <property type="molecule type" value="Genomic_DNA"/>
</dbReference>
<reference evidence="5 6" key="1">
    <citation type="submission" date="2019-09" db="EMBL/GenBank/DDBJ databases">
        <title>Bird 10,000 Genomes (B10K) Project - Family phase.</title>
        <authorList>
            <person name="Zhang G."/>
        </authorList>
    </citation>
    <scope>NUCLEOTIDE SEQUENCE [LARGE SCALE GENOMIC DNA]</scope>
    <source>
        <strain evidence="5">B10K-DU-012-38</strain>
        <tissue evidence="5">Muscle</tissue>
    </source>
</reference>
<dbReference type="InterPro" id="IPR033140">
    <property type="entry name" value="Lipase_GDXG_put_SER_AS"/>
</dbReference>
<feature type="domain" description="Alpha/beta hydrolase fold-3" evidence="4">
    <location>
        <begin position="61"/>
        <end position="276"/>
    </location>
</feature>
<dbReference type="PANTHER" id="PTHR48081:SF28">
    <property type="entry name" value="ALPHA_BETA HYDROLASE FOLD-3 DOMAIN-CONTAINING PROTEIN"/>
    <property type="match status" value="1"/>
</dbReference>
<dbReference type="GO" id="GO:0016787">
    <property type="term" value="F:hydrolase activity"/>
    <property type="evidence" value="ECO:0007669"/>
    <property type="project" value="UniProtKB-KW"/>
</dbReference>
<evidence type="ECO:0000259" key="4">
    <source>
        <dbReference type="Pfam" id="PF07859"/>
    </source>
</evidence>
<proteinExistence type="inferred from homology"/>
<dbReference type="SUPFAM" id="SSF53474">
    <property type="entry name" value="alpha/beta-Hydrolases"/>
    <property type="match status" value="1"/>
</dbReference>
<dbReference type="InterPro" id="IPR013094">
    <property type="entry name" value="AB_hydrolase_3"/>
</dbReference>
<organism evidence="5 6">
    <name type="scientific">Urocynchramus pylzowi</name>
    <dbReference type="NCBI Taxonomy" id="571890"/>
    <lineage>
        <taxon>Eukaryota</taxon>
        <taxon>Metazoa</taxon>
        <taxon>Chordata</taxon>
        <taxon>Craniata</taxon>
        <taxon>Vertebrata</taxon>
        <taxon>Euteleostomi</taxon>
        <taxon>Archelosauria</taxon>
        <taxon>Archosauria</taxon>
        <taxon>Dinosauria</taxon>
        <taxon>Saurischia</taxon>
        <taxon>Theropoda</taxon>
        <taxon>Coelurosauria</taxon>
        <taxon>Aves</taxon>
        <taxon>Neognathae</taxon>
        <taxon>Neoaves</taxon>
        <taxon>Telluraves</taxon>
        <taxon>Australaves</taxon>
        <taxon>Passeriformes</taxon>
        <taxon>Passeroidea</taxon>
        <taxon>Fringillidae</taxon>
        <taxon>Urocynchramus</taxon>
    </lineage>
</organism>
<dbReference type="PANTHER" id="PTHR48081">
    <property type="entry name" value="AB HYDROLASE SUPERFAMILY PROTEIN C4A8.06C"/>
    <property type="match status" value="1"/>
</dbReference>
<keyword evidence="2" id="KW-0378">Hydrolase</keyword>
<name>A0A7K5STL2_9FRIN</name>
<dbReference type="Pfam" id="PF07859">
    <property type="entry name" value="Abhydrolase_3"/>
    <property type="match status" value="1"/>
</dbReference>
<dbReference type="Gene3D" id="3.40.50.1820">
    <property type="entry name" value="alpha/beta hydrolase"/>
    <property type="match status" value="1"/>
</dbReference>
<gene>
    <name evidence="5" type="primary">Aadac</name>
    <name evidence="5" type="ORF">UROPYL_R02591</name>
</gene>
<keyword evidence="6" id="KW-1185">Reference proteome</keyword>
<dbReference type="InterPro" id="IPR029058">
    <property type="entry name" value="AB_hydrolase_fold"/>
</dbReference>
<evidence type="ECO:0000313" key="6">
    <source>
        <dbReference type="Proteomes" id="UP000524542"/>
    </source>
</evidence>
<dbReference type="Proteomes" id="UP000524542">
    <property type="component" value="Unassembled WGS sequence"/>
</dbReference>
<comment type="similarity">
    <text evidence="1">Belongs to the 'GDXG' lipolytic enzyme family.</text>
</comment>
<comment type="caution">
    <text evidence="5">The sequence shown here is derived from an EMBL/GenBank/DDBJ whole genome shotgun (WGS) entry which is preliminary data.</text>
</comment>
<feature type="active site" evidence="3">
    <location>
        <position position="143"/>
    </location>
</feature>
<feature type="non-terminal residue" evidence="5">
    <location>
        <position position="304"/>
    </location>
</feature>
<evidence type="ECO:0000256" key="3">
    <source>
        <dbReference type="PROSITE-ProRule" id="PRU10038"/>
    </source>
</evidence>
<dbReference type="AlphaFoldDB" id="A0A7K5STL2"/>
<dbReference type="InterPro" id="IPR050300">
    <property type="entry name" value="GDXG_lipolytic_enzyme"/>
</dbReference>
<evidence type="ECO:0000313" key="5">
    <source>
        <dbReference type="EMBL" id="NWT94518.1"/>
    </source>
</evidence>
<dbReference type="FunFam" id="3.40.50.1820:FF:000114">
    <property type="entry name" value="Arylacetamide deacetylase-like 1"/>
    <property type="match status" value="1"/>
</dbReference>
<feature type="non-terminal residue" evidence="5">
    <location>
        <position position="1"/>
    </location>
</feature>
<sequence>SEAADLLGLMHYMEGLRLITAVELVAPTSDENVTVTDTEFSGVPVRLYLPRRAPGGLRRAMVYFHGGGWCLGDAGMHGYDLMSRRISNELNAVVVSVNYRLAPPHRFPVQFEDVYSVTKFFLQSKVLAQYGVDPARVCVAGDSAGGNLAAAVAQQLPEDPEVKTKLKAQVLIYPALQALDLDLPSYRDNAHKPLLPRSLMVRFWSEYFTSDPALREAMASNSHVPAEASHLLQPPAYLLTCEHDVLRDDGAMYAGRLRAAGVPVTHHHAKDAFHGAVTFLAWPLELAVGHRLLNACLDWLKENL</sequence>
<evidence type="ECO:0000256" key="1">
    <source>
        <dbReference type="ARBA" id="ARBA00010515"/>
    </source>
</evidence>
<dbReference type="PROSITE" id="PS01174">
    <property type="entry name" value="LIPASE_GDXG_SER"/>
    <property type="match status" value="1"/>
</dbReference>